<reference evidence="5" key="1">
    <citation type="submission" date="2022-08" db="UniProtKB">
        <authorList>
            <consortium name="EnsemblMetazoa"/>
        </authorList>
    </citation>
    <scope>IDENTIFICATION</scope>
    <source>
        <strain evidence="5">Israel</strain>
    </source>
</reference>
<dbReference type="VEuPathDB" id="VectorBase:PPAPM1_003838"/>
<evidence type="ECO:0000256" key="2">
    <source>
        <dbReference type="ARBA" id="ARBA00023125"/>
    </source>
</evidence>
<dbReference type="InterPro" id="IPR009071">
    <property type="entry name" value="HMG_box_dom"/>
</dbReference>
<dbReference type="SMART" id="SM00398">
    <property type="entry name" value="HMG"/>
    <property type="match status" value="1"/>
</dbReference>
<dbReference type="InterPro" id="IPR036910">
    <property type="entry name" value="HMG_box_dom_sf"/>
</dbReference>
<dbReference type="GO" id="GO:0007420">
    <property type="term" value="P:brain development"/>
    <property type="evidence" value="ECO:0007669"/>
    <property type="project" value="TreeGrafter"/>
</dbReference>
<comment type="subcellular location">
    <subcellularLocation>
        <location evidence="1">Nucleus</location>
    </subcellularLocation>
</comment>
<dbReference type="Proteomes" id="UP000092462">
    <property type="component" value="Unassembled WGS sequence"/>
</dbReference>
<dbReference type="GO" id="GO:0000978">
    <property type="term" value="F:RNA polymerase II cis-regulatory region sequence-specific DNA binding"/>
    <property type="evidence" value="ECO:0007669"/>
    <property type="project" value="TreeGrafter"/>
</dbReference>
<dbReference type="FunFam" id="1.10.30.10:FF:000002">
    <property type="entry name" value="transcription factor Sox-2"/>
    <property type="match status" value="1"/>
</dbReference>
<dbReference type="CDD" id="cd22028">
    <property type="entry name" value="HMG-box_SoxA_SoxB_SoxG"/>
    <property type="match status" value="1"/>
</dbReference>
<feature type="region of interest" description="Disordered" evidence="4">
    <location>
        <begin position="1"/>
        <end position="85"/>
    </location>
</feature>
<dbReference type="AlphaFoldDB" id="A0A1B0GP67"/>
<keyword evidence="3" id="KW-0539">Nucleus</keyword>
<evidence type="ECO:0000256" key="1">
    <source>
        <dbReference type="ARBA" id="ARBA00004123"/>
    </source>
</evidence>
<evidence type="ECO:0000313" key="6">
    <source>
        <dbReference type="Proteomes" id="UP000092462"/>
    </source>
</evidence>
<keyword evidence="6" id="KW-1185">Reference proteome</keyword>
<evidence type="ECO:0000256" key="3">
    <source>
        <dbReference type="ARBA" id="ARBA00023242"/>
    </source>
</evidence>
<dbReference type="Gene3D" id="1.10.30.10">
    <property type="entry name" value="High mobility group box domain"/>
    <property type="match status" value="1"/>
</dbReference>
<dbReference type="GO" id="GO:0005634">
    <property type="term" value="C:nucleus"/>
    <property type="evidence" value="ECO:0007669"/>
    <property type="project" value="UniProtKB-SubCell"/>
</dbReference>
<feature type="compositionally biased region" description="Basic and acidic residues" evidence="4">
    <location>
        <begin position="142"/>
        <end position="151"/>
    </location>
</feature>
<name>A0A1B0GP67_PHLPP</name>
<feature type="region of interest" description="Disordered" evidence="4">
    <location>
        <begin position="142"/>
        <end position="174"/>
    </location>
</feature>
<dbReference type="Pfam" id="PF00505">
    <property type="entry name" value="HMG_box"/>
    <property type="match status" value="1"/>
</dbReference>
<feature type="compositionally biased region" description="Polar residues" evidence="4">
    <location>
        <begin position="45"/>
        <end position="59"/>
    </location>
</feature>
<dbReference type="GO" id="GO:0001228">
    <property type="term" value="F:DNA-binding transcription activator activity, RNA polymerase II-specific"/>
    <property type="evidence" value="ECO:0007669"/>
    <property type="project" value="TreeGrafter"/>
</dbReference>
<feature type="compositionally biased region" description="Low complexity" evidence="4">
    <location>
        <begin position="159"/>
        <end position="172"/>
    </location>
</feature>
<dbReference type="VEuPathDB" id="VectorBase:PPAI006496"/>
<dbReference type="GO" id="GO:0000122">
    <property type="term" value="P:negative regulation of transcription by RNA polymerase II"/>
    <property type="evidence" value="ECO:0007669"/>
    <property type="project" value="TreeGrafter"/>
</dbReference>
<dbReference type="EMBL" id="AJVK01005730">
    <property type="status" value="NOT_ANNOTATED_CDS"/>
    <property type="molecule type" value="Genomic_DNA"/>
</dbReference>
<evidence type="ECO:0000256" key="4">
    <source>
        <dbReference type="SAM" id="MobiDB-lite"/>
    </source>
</evidence>
<evidence type="ECO:0000313" key="5">
    <source>
        <dbReference type="EnsemblMetazoa" id="PPAI006496-PA"/>
    </source>
</evidence>
<dbReference type="PANTHER" id="PTHR10270:SF324">
    <property type="entry name" value="SOX DOMAIN-CONTAINING PROTEIN DICHAETE-RELATED"/>
    <property type="match status" value="1"/>
</dbReference>
<feature type="compositionally biased region" description="Low complexity" evidence="4">
    <location>
        <begin position="275"/>
        <end position="292"/>
    </location>
</feature>
<accession>A0A1B0GP67</accession>
<feature type="compositionally biased region" description="Low complexity" evidence="4">
    <location>
        <begin position="60"/>
        <end position="78"/>
    </location>
</feature>
<feature type="region of interest" description="Disordered" evidence="4">
    <location>
        <begin position="275"/>
        <end position="296"/>
    </location>
</feature>
<sequence>MTTLTHPHYGFPLSMGLDIPTPGDYAPTSNHSPTDMKPRMGFPPTSASLTVGQSPIQTPSSQAGQTPTSGGTSTSPGQEGHIKRPMNAFMVWSRMKRRQIAKDNPKMHNSEISKRLGAEWKLLNEAEKRPFIDEAKRLRAQHMKEHPDYKYRPRRKPKNPLGSNGPSSLPLSMQAPGKASLGAAYNPFHQLPPYFAPSHPLDHSTYPVPYFSGFDPLTLSKLHQSQTNQPTVLEAQKAPQMPATSLGSFYSGIYGGISAAPALYAAHTASNAYTSSVSSTSPSSSPGTTTSPMDIADTLRRPVPVIY</sequence>
<dbReference type="GO" id="GO:0030182">
    <property type="term" value="P:neuron differentiation"/>
    <property type="evidence" value="ECO:0007669"/>
    <property type="project" value="TreeGrafter"/>
</dbReference>
<dbReference type="SUPFAM" id="SSF47095">
    <property type="entry name" value="HMG-box"/>
    <property type="match status" value="1"/>
</dbReference>
<dbReference type="InterPro" id="IPR050140">
    <property type="entry name" value="SRY-related_HMG-box_TF-like"/>
</dbReference>
<dbReference type="PANTHER" id="PTHR10270">
    <property type="entry name" value="SOX TRANSCRIPTION FACTOR"/>
    <property type="match status" value="1"/>
</dbReference>
<proteinExistence type="predicted"/>
<organism evidence="5 6">
    <name type="scientific">Phlebotomus papatasi</name>
    <name type="common">Sandfly</name>
    <dbReference type="NCBI Taxonomy" id="29031"/>
    <lineage>
        <taxon>Eukaryota</taxon>
        <taxon>Metazoa</taxon>
        <taxon>Ecdysozoa</taxon>
        <taxon>Arthropoda</taxon>
        <taxon>Hexapoda</taxon>
        <taxon>Insecta</taxon>
        <taxon>Pterygota</taxon>
        <taxon>Neoptera</taxon>
        <taxon>Endopterygota</taxon>
        <taxon>Diptera</taxon>
        <taxon>Nematocera</taxon>
        <taxon>Psychodoidea</taxon>
        <taxon>Psychodidae</taxon>
        <taxon>Phlebotomus</taxon>
        <taxon>Phlebotomus</taxon>
    </lineage>
</organism>
<dbReference type="EnsemblMetazoa" id="PPAI006496-RA">
    <property type="protein sequence ID" value="PPAI006496-PA"/>
    <property type="gene ID" value="PPAI006496"/>
</dbReference>
<dbReference type="PROSITE" id="PS50118">
    <property type="entry name" value="HMG_BOX_2"/>
    <property type="match status" value="1"/>
</dbReference>
<protein>
    <submittedName>
        <fullName evidence="5">Uncharacterized protein</fullName>
    </submittedName>
</protein>
<keyword evidence="2" id="KW-0238">DNA-binding</keyword>